<dbReference type="STRING" id="1353158.SAMN04488587_0666"/>
<keyword evidence="1" id="KW-0547">Nucleotide-binding</keyword>
<name>A0A1H9YLJ0_9EURY</name>
<dbReference type="InterPro" id="IPR027417">
    <property type="entry name" value="P-loop_NTPase"/>
</dbReference>
<dbReference type="FunFam" id="3.40.50.300:FF:001573">
    <property type="entry name" value="Carbon monoxide dehydrogenase accessory protein CooC"/>
    <property type="match status" value="1"/>
</dbReference>
<dbReference type="GO" id="GO:0005829">
    <property type="term" value="C:cytosol"/>
    <property type="evidence" value="ECO:0007669"/>
    <property type="project" value="TreeGrafter"/>
</dbReference>
<dbReference type="InterPro" id="IPR050625">
    <property type="entry name" value="ParA/MinD_ATPase"/>
</dbReference>
<dbReference type="GO" id="GO:0009898">
    <property type="term" value="C:cytoplasmic side of plasma membrane"/>
    <property type="evidence" value="ECO:0007669"/>
    <property type="project" value="TreeGrafter"/>
</dbReference>
<dbReference type="GO" id="GO:0051782">
    <property type="term" value="P:negative regulation of cell division"/>
    <property type="evidence" value="ECO:0007669"/>
    <property type="project" value="TreeGrafter"/>
</dbReference>
<feature type="domain" description="CobQ/CobB/MinD/ParA nucleotide binding" evidence="3">
    <location>
        <begin position="28"/>
        <end position="250"/>
    </location>
</feature>
<evidence type="ECO:0000259" key="3">
    <source>
        <dbReference type="Pfam" id="PF01656"/>
    </source>
</evidence>
<dbReference type="Gene3D" id="3.40.50.300">
    <property type="entry name" value="P-loop containing nucleotide triphosphate hydrolases"/>
    <property type="match status" value="1"/>
</dbReference>
<dbReference type="SUPFAM" id="SSF52540">
    <property type="entry name" value="P-loop containing nucleoside triphosphate hydrolases"/>
    <property type="match status" value="1"/>
</dbReference>
<proteinExistence type="predicted"/>
<keyword evidence="2" id="KW-0067">ATP-binding</keyword>
<accession>A0A1H9YLJ0</accession>
<dbReference type="PANTHER" id="PTHR43384">
    <property type="entry name" value="SEPTUM SITE-DETERMINING PROTEIN MIND HOMOLOG, CHLOROPLASTIC-RELATED"/>
    <property type="match status" value="1"/>
</dbReference>
<evidence type="ECO:0000256" key="1">
    <source>
        <dbReference type="ARBA" id="ARBA00022741"/>
    </source>
</evidence>
<dbReference type="Proteomes" id="UP000243338">
    <property type="component" value="Unassembled WGS sequence"/>
</dbReference>
<dbReference type="InterPro" id="IPR002586">
    <property type="entry name" value="CobQ/CobB/MinD/ParA_Nub-bd_dom"/>
</dbReference>
<dbReference type="Pfam" id="PF01656">
    <property type="entry name" value="CbiA"/>
    <property type="match status" value="1"/>
</dbReference>
<organism evidence="4 5">
    <name type="scientific">Methanococcoides vulcani</name>
    <dbReference type="NCBI Taxonomy" id="1353158"/>
    <lineage>
        <taxon>Archaea</taxon>
        <taxon>Methanobacteriati</taxon>
        <taxon>Methanobacteriota</taxon>
        <taxon>Stenosarchaea group</taxon>
        <taxon>Methanomicrobia</taxon>
        <taxon>Methanosarcinales</taxon>
        <taxon>Methanosarcinaceae</taxon>
        <taxon>Methanococcoides</taxon>
    </lineage>
</organism>
<dbReference type="InterPro" id="IPR014433">
    <property type="entry name" value="CooC"/>
</dbReference>
<dbReference type="PANTHER" id="PTHR43384:SF6">
    <property type="entry name" value="SEPTUM SITE-DETERMINING PROTEIN MIND HOMOLOG, CHLOROPLASTIC"/>
    <property type="match status" value="1"/>
</dbReference>
<protein>
    <submittedName>
        <fullName evidence="4">CO dehydrogenase maturation factor</fullName>
    </submittedName>
</protein>
<keyword evidence="5" id="KW-1185">Reference proteome</keyword>
<evidence type="ECO:0000256" key="2">
    <source>
        <dbReference type="ARBA" id="ARBA00022840"/>
    </source>
</evidence>
<gene>
    <name evidence="4" type="ORF">SAMN04488587_0666</name>
</gene>
<evidence type="ECO:0000313" key="5">
    <source>
        <dbReference type="Proteomes" id="UP000243338"/>
    </source>
</evidence>
<dbReference type="GO" id="GO:0016887">
    <property type="term" value="F:ATP hydrolysis activity"/>
    <property type="evidence" value="ECO:0007669"/>
    <property type="project" value="TreeGrafter"/>
</dbReference>
<dbReference type="GO" id="GO:0005524">
    <property type="term" value="F:ATP binding"/>
    <property type="evidence" value="ECO:0007669"/>
    <property type="project" value="UniProtKB-KW"/>
</dbReference>
<dbReference type="EMBL" id="FOHQ01000001">
    <property type="protein sequence ID" value="SES69983.1"/>
    <property type="molecule type" value="Genomic_DNA"/>
</dbReference>
<dbReference type="CDD" id="cd02034">
    <property type="entry name" value="CooC1"/>
    <property type="match status" value="1"/>
</dbReference>
<sequence length="281" mass="29948">MPTKKEDTKTIYSNIIETNEVLLMVKIAVTGKGGVGKTTLSGTLARLLARDGYEVLAIDADSDMNLASSLGIAEPPRPLTEYKEMIDERAGEVGGMFKYNPKVDDIVDKFGVVGPDGVKMLVMGTVERGGSGCMCPASAFLRALLRHVVLKDTSALIMDMEAGIEHLGRGTTRGIDLMIIVVEPGMRSIETAGRIKELAGGIGVKNLAAVVNKGTSADVKPKLAELGIPVLGEIPFSPDLMNADFEGKSPIDAGSESIASFVEIKEKMLEMIESFSKDEDN</sequence>
<dbReference type="PIRSF" id="PIRSF005647">
    <property type="entry name" value="CooC"/>
    <property type="match status" value="1"/>
</dbReference>
<evidence type="ECO:0000313" key="4">
    <source>
        <dbReference type="EMBL" id="SES69983.1"/>
    </source>
</evidence>
<reference evidence="5" key="1">
    <citation type="submission" date="2016-10" db="EMBL/GenBank/DDBJ databases">
        <authorList>
            <person name="Varghese N."/>
            <person name="Submissions S."/>
        </authorList>
    </citation>
    <scope>NUCLEOTIDE SEQUENCE [LARGE SCALE GENOMIC DNA]</scope>
    <source>
        <strain evidence="5">SLH 33</strain>
    </source>
</reference>
<dbReference type="AlphaFoldDB" id="A0A1H9YLJ0"/>